<gene>
    <name evidence="2" type="ORF">MEBOL_007302</name>
</gene>
<keyword evidence="1" id="KW-0472">Membrane</keyword>
<evidence type="ECO:0000313" key="2">
    <source>
        <dbReference type="EMBL" id="ATB33804.1"/>
    </source>
</evidence>
<feature type="transmembrane region" description="Helical" evidence="1">
    <location>
        <begin position="188"/>
        <end position="208"/>
    </location>
</feature>
<feature type="transmembrane region" description="Helical" evidence="1">
    <location>
        <begin position="445"/>
        <end position="464"/>
    </location>
</feature>
<feature type="transmembrane region" description="Helical" evidence="1">
    <location>
        <begin position="419"/>
        <end position="439"/>
    </location>
</feature>
<evidence type="ECO:0000256" key="1">
    <source>
        <dbReference type="SAM" id="Phobius"/>
    </source>
</evidence>
<protein>
    <recommendedName>
        <fullName evidence="4">Glycosyltransferase RgtA/B/C/D-like domain-containing protein</fullName>
    </recommendedName>
</protein>
<feature type="transmembrane region" description="Helical" evidence="1">
    <location>
        <begin position="44"/>
        <end position="77"/>
    </location>
</feature>
<accession>A0A250IPY1</accession>
<name>A0A250IPY1_9BACT</name>
<dbReference type="AlphaFoldDB" id="A0A250IPY1"/>
<dbReference type="Proteomes" id="UP000217289">
    <property type="component" value="Chromosome"/>
</dbReference>
<feature type="transmembrane region" description="Helical" evidence="1">
    <location>
        <begin position="271"/>
        <end position="297"/>
    </location>
</feature>
<proteinExistence type="predicted"/>
<evidence type="ECO:0000313" key="3">
    <source>
        <dbReference type="Proteomes" id="UP000217289"/>
    </source>
</evidence>
<feature type="transmembrane region" description="Helical" evidence="1">
    <location>
        <begin position="309"/>
        <end position="328"/>
    </location>
</feature>
<feature type="transmembrane region" description="Helical" evidence="1">
    <location>
        <begin position="471"/>
        <end position="489"/>
    </location>
</feature>
<feature type="transmembrane region" description="Helical" evidence="1">
    <location>
        <begin position="217"/>
        <end position="236"/>
    </location>
</feature>
<sequence length="695" mass="74221">MPFLSCVLGLLLLTCCLSSAWLLALELDPRARGSARLGAAGGLAYGLLLALFELLTSLGLFRVEVALGAWVLLTALLAVRGRARAARAARVDAKRAWVLARGLFQGGQRWVLLGLGLILGARFSRGLAAPPLAWDSLTYHLVKAGRWVQTGGNEPLLAPDAWGYYQFFLPYGDALWAWAMLPGSGDGFLAVAGLLIWVSVLVGAHALARALGARRRMALPAALGVAFLPAAVNSLTSAYVDNTFLALFLLGMAALVRSWRPGHASQRAVAVLALGVLAGIKPGGLPVFCLGLALMGFHALRSRPSLGSGLLSGLLVMSGVVLGLLPYLRMWVSAGSPLYPWPLSVAGVHLSEGNAQLAAIHSGELFGRPEVQAARVVKALLFSSFSGGTDQLGLGPALLLGVPGLLVAGRAVRRREGGVLGVFVCALSTVLGAMSPVLWSVWVDSSARFLLPMLAVLVVLVSLLRNERMRIALWVCLGVQGVLALPRGWSMVDLMGVLRVAPPLVLALGVSAVAFRRAGPLWGAGLAAMLLGVAWVPIATTREALRYEFYASAARGASFDLHPLGRRYVSSWPLWEELDGEAPRRLAVSAGWDGTGHNWYWYPLLGSRLQNTLTYVPVSPDGVVRDYARPRTIAGADYASWLRRLREADVDAVVTLPPRPIEARWMAEHPELFQPLASNRSGDGVVWRLLPEARP</sequence>
<reference evidence="2 3" key="1">
    <citation type="submission" date="2017-06" db="EMBL/GenBank/DDBJ databases">
        <authorList>
            <person name="Kim H.J."/>
            <person name="Triplett B.A."/>
        </authorList>
    </citation>
    <scope>NUCLEOTIDE SEQUENCE [LARGE SCALE GENOMIC DNA]</scope>
    <source>
        <strain evidence="2 3">DSM 14713</strain>
    </source>
</reference>
<keyword evidence="1" id="KW-0812">Transmembrane</keyword>
<feature type="transmembrane region" description="Helical" evidence="1">
    <location>
        <begin position="521"/>
        <end position="538"/>
    </location>
</feature>
<dbReference type="KEGG" id="mbd:MEBOL_007302"/>
<keyword evidence="1" id="KW-1133">Transmembrane helix</keyword>
<evidence type="ECO:0008006" key="4">
    <source>
        <dbReference type="Google" id="ProtNLM"/>
    </source>
</evidence>
<dbReference type="RefSeq" id="WP_095981786.1">
    <property type="nucleotide sequence ID" value="NZ_CP022163.1"/>
</dbReference>
<dbReference type="OrthoDB" id="5502068at2"/>
<feature type="transmembrane region" description="Helical" evidence="1">
    <location>
        <begin position="110"/>
        <end position="128"/>
    </location>
</feature>
<organism evidence="2 3">
    <name type="scientific">Melittangium boletus DSM 14713</name>
    <dbReference type="NCBI Taxonomy" id="1294270"/>
    <lineage>
        <taxon>Bacteria</taxon>
        <taxon>Pseudomonadati</taxon>
        <taxon>Myxococcota</taxon>
        <taxon>Myxococcia</taxon>
        <taxon>Myxococcales</taxon>
        <taxon>Cystobacterineae</taxon>
        <taxon>Archangiaceae</taxon>
        <taxon>Melittangium</taxon>
    </lineage>
</organism>
<feature type="transmembrane region" description="Helical" evidence="1">
    <location>
        <begin position="495"/>
        <end position="514"/>
    </location>
</feature>
<dbReference type="EMBL" id="CP022163">
    <property type="protein sequence ID" value="ATB33804.1"/>
    <property type="molecule type" value="Genomic_DNA"/>
</dbReference>
<keyword evidence="3" id="KW-1185">Reference proteome</keyword>